<gene>
    <name evidence="2" type="ORF">PSS4_v1_1070029</name>
</gene>
<reference evidence="2" key="1">
    <citation type="submission" date="2015-10" db="EMBL/GenBank/DDBJ databases">
        <authorList>
            <person name="Gilbert D.G."/>
        </authorList>
    </citation>
    <scope>NUCLEOTIDE SEQUENCE</scope>
    <source>
        <strain evidence="2">Phyl III-seqv23</strain>
    </source>
</reference>
<feature type="region of interest" description="Disordered" evidence="1">
    <location>
        <begin position="25"/>
        <end position="48"/>
    </location>
</feature>
<accession>A0A0S4UBJ9</accession>
<dbReference type="EMBL" id="LN899821">
    <property type="protein sequence ID" value="CUV19596.1"/>
    <property type="molecule type" value="Genomic_DNA"/>
</dbReference>
<protein>
    <submittedName>
        <fullName evidence="2">Uncharacterized protein</fullName>
    </submittedName>
</protein>
<feature type="compositionally biased region" description="Basic and acidic residues" evidence="1">
    <location>
        <begin position="39"/>
        <end position="48"/>
    </location>
</feature>
<organism evidence="2">
    <name type="scientific">Ralstonia solanacearum</name>
    <name type="common">Pseudomonas solanacearum</name>
    <dbReference type="NCBI Taxonomy" id="305"/>
    <lineage>
        <taxon>Bacteria</taxon>
        <taxon>Pseudomonadati</taxon>
        <taxon>Pseudomonadota</taxon>
        <taxon>Betaproteobacteria</taxon>
        <taxon>Burkholderiales</taxon>
        <taxon>Burkholderiaceae</taxon>
        <taxon>Ralstonia</taxon>
        <taxon>Ralstonia solanacearum species complex</taxon>
    </lineage>
</organism>
<evidence type="ECO:0000313" key="2">
    <source>
        <dbReference type="EMBL" id="CUV19596.1"/>
    </source>
</evidence>
<proteinExistence type="predicted"/>
<dbReference type="AlphaFoldDB" id="A0A0S4UBJ9"/>
<name>A0A0S4UBJ9_RALSL</name>
<sequence length="48" mass="5279">MLLLRGGYCSGVSKEIELPRDSIGIHGDFSMGQPSPTCWREKTPTNRG</sequence>
<evidence type="ECO:0000256" key="1">
    <source>
        <dbReference type="SAM" id="MobiDB-lite"/>
    </source>
</evidence>